<organism evidence="9 10">
    <name type="scientific">Pseudomonas asplenii</name>
    <dbReference type="NCBI Taxonomy" id="53407"/>
    <lineage>
        <taxon>Bacteria</taxon>
        <taxon>Pseudomonadati</taxon>
        <taxon>Pseudomonadota</taxon>
        <taxon>Gammaproteobacteria</taxon>
        <taxon>Pseudomonadales</taxon>
        <taxon>Pseudomonadaceae</taxon>
        <taxon>Pseudomonas</taxon>
    </lineage>
</organism>
<keyword evidence="10" id="KW-1185">Reference proteome</keyword>
<evidence type="ECO:0000313" key="9">
    <source>
        <dbReference type="EMBL" id="SDS87926.1"/>
    </source>
</evidence>
<dbReference type="SUPFAM" id="SSF140931">
    <property type="entry name" value="Fic-like"/>
    <property type="match status" value="1"/>
</dbReference>
<keyword evidence="1" id="KW-0808">Transferase</keyword>
<dbReference type="EMBL" id="LT629777">
    <property type="protein sequence ID" value="SDS87926.1"/>
    <property type="molecule type" value="Genomic_DNA"/>
</dbReference>
<dbReference type="RefSeq" id="WP_090206204.1">
    <property type="nucleotide sequence ID" value="NZ_LT629777.1"/>
</dbReference>
<evidence type="ECO:0000256" key="3">
    <source>
        <dbReference type="ARBA" id="ARBA00022741"/>
    </source>
</evidence>
<dbReference type="InterPro" id="IPR036597">
    <property type="entry name" value="Fido-like_dom_sf"/>
</dbReference>
<keyword evidence="4" id="KW-0067">ATP-binding</keyword>
<dbReference type="PROSITE" id="PS51459">
    <property type="entry name" value="FIDO"/>
    <property type="match status" value="1"/>
</dbReference>
<proteinExistence type="predicted"/>
<dbReference type="AlphaFoldDB" id="A0A1H1VUI2"/>
<protein>
    <recommendedName>
        <fullName evidence="5">protein adenylyltransferase</fullName>
        <ecNumber evidence="5">2.7.7.108</ecNumber>
    </recommendedName>
</protein>
<evidence type="ECO:0000256" key="1">
    <source>
        <dbReference type="ARBA" id="ARBA00022679"/>
    </source>
</evidence>
<sequence length="188" mass="21230">MNKRSPSVFDPFGTFHSKGYLENATGEKDLEKVKRMEHLAFSARLEQALTMLAATKEITYATVLKTHKALFQDFYHWAGRDRLSTTPDKEISKGDVNSPFRTEFERPEQIRLAFDYGLQLASDQNRMRAKAGTIMGLFAFSHPFLDGNGRTILLIHMELCFRAGFSITWAATADSITIRTPIPPTSGH</sequence>
<dbReference type="PANTHER" id="PTHR39560">
    <property type="entry name" value="PROTEIN ADENYLYLTRANSFERASE FIC-RELATED"/>
    <property type="match status" value="1"/>
</dbReference>
<gene>
    <name evidence="9" type="ORF">SAMN05216598_3097</name>
</gene>
<dbReference type="PANTHER" id="PTHR39560:SF1">
    <property type="entry name" value="PROTEIN ADENYLYLTRANSFERASE FIC-RELATED"/>
    <property type="match status" value="1"/>
</dbReference>
<accession>A0A1H1VUI2</accession>
<evidence type="ECO:0000256" key="2">
    <source>
        <dbReference type="ARBA" id="ARBA00022695"/>
    </source>
</evidence>
<evidence type="ECO:0000256" key="5">
    <source>
        <dbReference type="ARBA" id="ARBA00034531"/>
    </source>
</evidence>
<evidence type="ECO:0000256" key="6">
    <source>
        <dbReference type="ARBA" id="ARBA00047939"/>
    </source>
</evidence>
<dbReference type="GO" id="GO:0070733">
    <property type="term" value="F:AMPylase activity"/>
    <property type="evidence" value="ECO:0007669"/>
    <property type="project" value="UniProtKB-EC"/>
</dbReference>
<dbReference type="InterPro" id="IPR003812">
    <property type="entry name" value="Fido"/>
</dbReference>
<comment type="catalytic activity">
    <reaction evidence="7">
        <text>L-tyrosyl-[protein] + ATP = O-(5'-adenylyl)-L-tyrosyl-[protein] + diphosphate</text>
        <dbReference type="Rhea" id="RHEA:54288"/>
        <dbReference type="Rhea" id="RHEA-COMP:10136"/>
        <dbReference type="Rhea" id="RHEA-COMP:13846"/>
        <dbReference type="ChEBI" id="CHEBI:30616"/>
        <dbReference type="ChEBI" id="CHEBI:33019"/>
        <dbReference type="ChEBI" id="CHEBI:46858"/>
        <dbReference type="ChEBI" id="CHEBI:83624"/>
        <dbReference type="EC" id="2.7.7.108"/>
    </reaction>
</comment>
<evidence type="ECO:0000259" key="8">
    <source>
        <dbReference type="PROSITE" id="PS51459"/>
    </source>
</evidence>
<comment type="catalytic activity">
    <reaction evidence="6">
        <text>L-threonyl-[protein] + ATP = 3-O-(5'-adenylyl)-L-threonyl-[protein] + diphosphate</text>
        <dbReference type="Rhea" id="RHEA:54292"/>
        <dbReference type="Rhea" id="RHEA-COMP:11060"/>
        <dbReference type="Rhea" id="RHEA-COMP:13847"/>
        <dbReference type="ChEBI" id="CHEBI:30013"/>
        <dbReference type="ChEBI" id="CHEBI:30616"/>
        <dbReference type="ChEBI" id="CHEBI:33019"/>
        <dbReference type="ChEBI" id="CHEBI:138113"/>
        <dbReference type="EC" id="2.7.7.108"/>
    </reaction>
</comment>
<name>A0A1H1VUI2_9PSED</name>
<keyword evidence="3" id="KW-0547">Nucleotide-binding</keyword>
<dbReference type="EC" id="2.7.7.108" evidence="5"/>
<dbReference type="GO" id="GO:0051302">
    <property type="term" value="P:regulation of cell division"/>
    <property type="evidence" value="ECO:0007669"/>
    <property type="project" value="TreeGrafter"/>
</dbReference>
<evidence type="ECO:0000256" key="4">
    <source>
        <dbReference type="ARBA" id="ARBA00022840"/>
    </source>
</evidence>
<evidence type="ECO:0000313" key="10">
    <source>
        <dbReference type="Proteomes" id="UP000199524"/>
    </source>
</evidence>
<dbReference type="GO" id="GO:0005524">
    <property type="term" value="F:ATP binding"/>
    <property type="evidence" value="ECO:0007669"/>
    <property type="project" value="UniProtKB-KW"/>
</dbReference>
<dbReference type="Pfam" id="PF02661">
    <property type="entry name" value="Fic"/>
    <property type="match status" value="1"/>
</dbReference>
<dbReference type="GeneID" id="300208056"/>
<keyword evidence="2" id="KW-0548">Nucleotidyltransferase</keyword>
<feature type="domain" description="Fido" evidence="8">
    <location>
        <begin position="58"/>
        <end position="188"/>
    </location>
</feature>
<dbReference type="Proteomes" id="UP000199524">
    <property type="component" value="Chromosome I"/>
</dbReference>
<dbReference type="Gene3D" id="1.10.3290.10">
    <property type="entry name" value="Fido-like domain"/>
    <property type="match status" value="1"/>
</dbReference>
<evidence type="ECO:0000256" key="7">
    <source>
        <dbReference type="ARBA" id="ARBA00048696"/>
    </source>
</evidence>
<reference evidence="10" key="1">
    <citation type="submission" date="2016-10" db="EMBL/GenBank/DDBJ databases">
        <authorList>
            <person name="Varghese N."/>
            <person name="Submissions S."/>
        </authorList>
    </citation>
    <scope>NUCLEOTIDE SEQUENCE [LARGE SCALE GENOMIC DNA]</scope>
    <source>
        <strain evidence="10">ATCC 23835</strain>
    </source>
</reference>